<dbReference type="AlphaFoldDB" id="W7TQ68"/>
<comment type="caution">
    <text evidence="2">The sequence shown here is derived from an EMBL/GenBank/DDBJ whole genome shotgun (WGS) entry which is preliminary data.</text>
</comment>
<evidence type="ECO:0000313" key="3">
    <source>
        <dbReference type="Proteomes" id="UP000019335"/>
    </source>
</evidence>
<dbReference type="EMBL" id="AZIL01002172">
    <property type="protein sequence ID" value="EWM22531.1"/>
    <property type="molecule type" value="Genomic_DNA"/>
</dbReference>
<name>W7TQ68_9STRA</name>
<reference evidence="2 3" key="1">
    <citation type="journal article" date="2014" name="Mol. Plant">
        <title>Chromosome Scale Genome Assembly and Transcriptome Profiling of Nannochloropsis gaditana in Nitrogen Depletion.</title>
        <authorList>
            <person name="Corteggiani Carpinelli E."/>
            <person name="Telatin A."/>
            <person name="Vitulo N."/>
            <person name="Forcato C."/>
            <person name="D'Angelo M."/>
            <person name="Schiavon R."/>
            <person name="Vezzi A."/>
            <person name="Giacometti G.M."/>
            <person name="Morosinotto T."/>
            <person name="Valle G."/>
        </authorList>
    </citation>
    <scope>NUCLEOTIDE SEQUENCE [LARGE SCALE GENOMIC DNA]</scope>
    <source>
        <strain evidence="2 3">B-31</strain>
    </source>
</reference>
<gene>
    <name evidence="2" type="ORF">Naga_100290g3</name>
</gene>
<organism evidence="2 3">
    <name type="scientific">Nannochloropsis gaditana</name>
    <dbReference type="NCBI Taxonomy" id="72520"/>
    <lineage>
        <taxon>Eukaryota</taxon>
        <taxon>Sar</taxon>
        <taxon>Stramenopiles</taxon>
        <taxon>Ochrophyta</taxon>
        <taxon>Eustigmatophyceae</taxon>
        <taxon>Eustigmatales</taxon>
        <taxon>Monodopsidaceae</taxon>
        <taxon>Nannochloropsis</taxon>
    </lineage>
</organism>
<feature type="compositionally biased region" description="Low complexity" evidence="1">
    <location>
        <begin position="153"/>
        <end position="164"/>
    </location>
</feature>
<dbReference type="Proteomes" id="UP000019335">
    <property type="component" value="Unassembled WGS sequence"/>
</dbReference>
<feature type="region of interest" description="Disordered" evidence="1">
    <location>
        <begin position="150"/>
        <end position="183"/>
    </location>
</feature>
<accession>W7TQ68</accession>
<sequence>MTRASTSCATSPQPPIIVRTGIIRHGTGSPNIQRACVRTNSKVPTPHATSSQCRFPSCPTSKSRSSIDLRCSPRVTSISGYSSREFHSWRDPGRPLVPLPGPLSSGPRSHGGCWTCAGEDGGEGGREDGREAWRLDRLNSLGKLRKRLGGCGAAPSGSPGSSSPLTAFSHFHDKTGDLVSEGS</sequence>
<protein>
    <submittedName>
        <fullName evidence="2">Uncharacterized protein</fullName>
    </submittedName>
</protein>
<proteinExistence type="predicted"/>
<evidence type="ECO:0000313" key="2">
    <source>
        <dbReference type="EMBL" id="EWM22531.1"/>
    </source>
</evidence>
<keyword evidence="3" id="KW-1185">Reference proteome</keyword>
<evidence type="ECO:0000256" key="1">
    <source>
        <dbReference type="SAM" id="MobiDB-lite"/>
    </source>
</evidence>